<proteinExistence type="predicted"/>
<evidence type="ECO:0000313" key="4">
    <source>
        <dbReference type="WBParaSite" id="TCNE_0000232801-mRNA-1"/>
    </source>
</evidence>
<feature type="compositionally biased region" description="Low complexity" evidence="1">
    <location>
        <begin position="80"/>
        <end position="115"/>
    </location>
</feature>
<gene>
    <name evidence="2" type="ORF">TCNE_LOCUS2328</name>
</gene>
<dbReference type="AlphaFoldDB" id="A0A183U1F8"/>
<reference evidence="4" key="1">
    <citation type="submission" date="2016-06" db="UniProtKB">
        <authorList>
            <consortium name="WormBaseParasite"/>
        </authorList>
    </citation>
    <scope>IDENTIFICATION</scope>
</reference>
<evidence type="ECO:0000313" key="3">
    <source>
        <dbReference type="Proteomes" id="UP000050794"/>
    </source>
</evidence>
<name>A0A183U1F8_TOXCA</name>
<organism evidence="3 4">
    <name type="scientific">Toxocara canis</name>
    <name type="common">Canine roundworm</name>
    <dbReference type="NCBI Taxonomy" id="6265"/>
    <lineage>
        <taxon>Eukaryota</taxon>
        <taxon>Metazoa</taxon>
        <taxon>Ecdysozoa</taxon>
        <taxon>Nematoda</taxon>
        <taxon>Chromadorea</taxon>
        <taxon>Rhabditida</taxon>
        <taxon>Spirurina</taxon>
        <taxon>Ascaridomorpha</taxon>
        <taxon>Ascaridoidea</taxon>
        <taxon>Toxocaridae</taxon>
        <taxon>Toxocara</taxon>
    </lineage>
</organism>
<protein>
    <submittedName>
        <fullName evidence="2 4">Uncharacterized protein</fullName>
    </submittedName>
</protein>
<evidence type="ECO:0000256" key="1">
    <source>
        <dbReference type="SAM" id="MobiDB-lite"/>
    </source>
</evidence>
<dbReference type="Proteomes" id="UP000050794">
    <property type="component" value="Unassembled WGS sequence"/>
</dbReference>
<reference evidence="2 3" key="2">
    <citation type="submission" date="2018-11" db="EMBL/GenBank/DDBJ databases">
        <authorList>
            <consortium name="Pathogen Informatics"/>
        </authorList>
    </citation>
    <scope>NUCLEOTIDE SEQUENCE [LARGE SCALE GENOMIC DNA]</scope>
</reference>
<feature type="region of interest" description="Disordered" evidence="1">
    <location>
        <begin position="80"/>
        <end position="155"/>
    </location>
</feature>
<evidence type="ECO:0000313" key="2">
    <source>
        <dbReference type="EMBL" id="VDM27884.1"/>
    </source>
</evidence>
<sequence>MGLALAIVIAIILAAIAFFYKASLFCFFTSADIGVPIATLYLSHCISGYFGDDFQSKQGAQSNAGGTSGGAQVTAEAGAGVGAAQASPEAPAPSAEAGAGAPVAPAQVAAGSAVPEPDVNTAKDPTNEEMNKYAKAAAEGSTKPESDVYTAKDPTKEEMEIALKKKEASGDLIELPGEAAVAATEPRSAQSPEMASSLAQPRDVANQVAPTV</sequence>
<accession>A0A183U1F8</accession>
<keyword evidence="3" id="KW-1185">Reference proteome</keyword>
<dbReference type="WBParaSite" id="TCNE_0000232801-mRNA-1">
    <property type="protein sequence ID" value="TCNE_0000232801-mRNA-1"/>
    <property type="gene ID" value="TCNE_0000232801"/>
</dbReference>
<feature type="region of interest" description="Disordered" evidence="1">
    <location>
        <begin position="182"/>
        <end position="212"/>
    </location>
</feature>
<dbReference type="EMBL" id="UYWY01002259">
    <property type="protein sequence ID" value="VDM27884.1"/>
    <property type="molecule type" value="Genomic_DNA"/>
</dbReference>
<feature type="compositionally biased region" description="Polar residues" evidence="1">
    <location>
        <begin position="187"/>
        <end position="199"/>
    </location>
</feature>